<organism evidence="3 4">
    <name type="scientific">Panicum virgatum</name>
    <name type="common">Blackwell switchgrass</name>
    <dbReference type="NCBI Taxonomy" id="38727"/>
    <lineage>
        <taxon>Eukaryota</taxon>
        <taxon>Viridiplantae</taxon>
        <taxon>Streptophyta</taxon>
        <taxon>Embryophyta</taxon>
        <taxon>Tracheophyta</taxon>
        <taxon>Spermatophyta</taxon>
        <taxon>Magnoliopsida</taxon>
        <taxon>Liliopsida</taxon>
        <taxon>Poales</taxon>
        <taxon>Poaceae</taxon>
        <taxon>PACMAD clade</taxon>
        <taxon>Panicoideae</taxon>
        <taxon>Panicodae</taxon>
        <taxon>Paniceae</taxon>
        <taxon>Panicinae</taxon>
        <taxon>Panicum</taxon>
        <taxon>Panicum sect. Hiantes</taxon>
    </lineage>
</organism>
<dbReference type="Proteomes" id="UP000823388">
    <property type="component" value="Chromosome 2K"/>
</dbReference>
<dbReference type="EMBL" id="CM029039">
    <property type="protein sequence ID" value="KAG2646937.1"/>
    <property type="molecule type" value="Genomic_DNA"/>
</dbReference>
<dbReference type="Gene3D" id="1.10.720.30">
    <property type="entry name" value="SAP domain"/>
    <property type="match status" value="1"/>
</dbReference>
<evidence type="ECO:0000256" key="1">
    <source>
        <dbReference type="SAM" id="MobiDB-lite"/>
    </source>
</evidence>
<reference evidence="3" key="1">
    <citation type="submission" date="2020-05" db="EMBL/GenBank/DDBJ databases">
        <title>WGS assembly of Panicum virgatum.</title>
        <authorList>
            <person name="Lovell J.T."/>
            <person name="Jenkins J."/>
            <person name="Shu S."/>
            <person name="Juenger T.E."/>
            <person name="Schmutz J."/>
        </authorList>
    </citation>
    <scope>NUCLEOTIDE SEQUENCE</scope>
    <source>
        <strain evidence="3">AP13</strain>
    </source>
</reference>
<feature type="region of interest" description="Disordered" evidence="1">
    <location>
        <begin position="149"/>
        <end position="202"/>
    </location>
</feature>
<feature type="region of interest" description="Disordered" evidence="1">
    <location>
        <begin position="432"/>
        <end position="475"/>
    </location>
</feature>
<sequence>MSTYPMLNDRPIDQWMVTELKDELLRRNLPVTGLKDDLVKRLFEAIQDKILDGGKKTSGGTPEDLKGGETPGSVDASFNQASIKEHIDEVASEVTGQWADLVISATEAYDESMLATSEVTQEAVDGTAEASQRSLDAVAEVESSLVDTAATDETNGGFLESASSGNTRVDEANPHSEDHGDTIEKTPEDDTNNKMSVDDVPDVTGGDIKLGLNMQNKILETEDVPAHPDDIILHGDHEDADAVAAAEPEDDTSKKMDIDDVVSDVSHTTIKLGVKVDCKTEQEEVLALPDAIELHADLKDADLLATAENMIPKNNFSVNTLMYSNGHGDPKCSNGDAKPFLCRGKDKVLDVDKELHKAGASLQELGSTSNIDLDKEEESPDGSSREKLSLDKSSGDESMDEDVMESRHADSNIKPDDLGGKTVVTSEHVLEEVPLLDSAAESSSAHTNEVVAEEKPPSPAEKRKPEGREVIANNEPIKRQCQWKTDAVDISDQRAPKLIGTGAPKEVFHSALKHSFGRPGIAASGDYPKEWIVPPA</sequence>
<keyword evidence="4" id="KW-1185">Reference proteome</keyword>
<feature type="compositionally biased region" description="Basic and acidic residues" evidence="1">
    <location>
        <begin position="404"/>
        <end position="419"/>
    </location>
</feature>
<gene>
    <name evidence="3" type="ORF">PVAP13_2KG543600</name>
</gene>
<proteinExistence type="predicted"/>
<name>A0A8T0WLL8_PANVG</name>
<comment type="caution">
    <text evidence="3">The sequence shown here is derived from an EMBL/GenBank/DDBJ whole genome shotgun (WGS) entry which is preliminary data.</text>
</comment>
<dbReference type="InterPro" id="IPR036361">
    <property type="entry name" value="SAP_dom_sf"/>
</dbReference>
<dbReference type="PANTHER" id="PTHR47031">
    <property type="entry name" value="SAP DNA-BINDING DOMAIN-CONTAINING PROTEIN"/>
    <property type="match status" value="1"/>
</dbReference>
<dbReference type="Pfam" id="PF02037">
    <property type="entry name" value="SAP"/>
    <property type="match status" value="1"/>
</dbReference>
<dbReference type="AlphaFoldDB" id="A0A8T0WLL8"/>
<dbReference type="InterPro" id="IPR003034">
    <property type="entry name" value="SAP_dom"/>
</dbReference>
<feature type="region of interest" description="Disordered" evidence="1">
    <location>
        <begin position="52"/>
        <end position="73"/>
    </location>
</feature>
<dbReference type="SMART" id="SM00513">
    <property type="entry name" value="SAP"/>
    <property type="match status" value="1"/>
</dbReference>
<accession>A0A8T0WLL8</accession>
<dbReference type="SUPFAM" id="SSF68906">
    <property type="entry name" value="SAP domain"/>
    <property type="match status" value="1"/>
</dbReference>
<evidence type="ECO:0000313" key="4">
    <source>
        <dbReference type="Proteomes" id="UP000823388"/>
    </source>
</evidence>
<evidence type="ECO:0000313" key="3">
    <source>
        <dbReference type="EMBL" id="KAG2646937.1"/>
    </source>
</evidence>
<feature type="compositionally biased region" description="Basic and acidic residues" evidence="1">
    <location>
        <begin position="168"/>
        <end position="192"/>
    </location>
</feature>
<feature type="compositionally biased region" description="Basic and acidic residues" evidence="1">
    <location>
        <begin position="452"/>
        <end position="469"/>
    </location>
</feature>
<evidence type="ECO:0000259" key="2">
    <source>
        <dbReference type="PROSITE" id="PS50800"/>
    </source>
</evidence>
<dbReference type="PROSITE" id="PS50800">
    <property type="entry name" value="SAP"/>
    <property type="match status" value="1"/>
</dbReference>
<feature type="compositionally biased region" description="Basic and acidic residues" evidence="1">
    <location>
        <begin position="383"/>
        <end position="395"/>
    </location>
</feature>
<feature type="domain" description="SAP" evidence="2">
    <location>
        <begin position="12"/>
        <end position="46"/>
    </location>
</feature>
<feature type="region of interest" description="Disordered" evidence="1">
    <location>
        <begin position="366"/>
        <end position="420"/>
    </location>
</feature>
<protein>
    <recommendedName>
        <fullName evidence="2">SAP domain-containing protein</fullName>
    </recommendedName>
</protein>
<dbReference type="PANTHER" id="PTHR47031:SF10">
    <property type="entry name" value="OS07G0626200 PROTEIN"/>
    <property type="match status" value="1"/>
</dbReference>